<organism evidence="1 2">
    <name type="scientific">Cuscuta campestris</name>
    <dbReference type="NCBI Taxonomy" id="132261"/>
    <lineage>
        <taxon>Eukaryota</taxon>
        <taxon>Viridiplantae</taxon>
        <taxon>Streptophyta</taxon>
        <taxon>Embryophyta</taxon>
        <taxon>Tracheophyta</taxon>
        <taxon>Spermatophyta</taxon>
        <taxon>Magnoliopsida</taxon>
        <taxon>eudicotyledons</taxon>
        <taxon>Gunneridae</taxon>
        <taxon>Pentapetalae</taxon>
        <taxon>asterids</taxon>
        <taxon>lamiids</taxon>
        <taxon>Solanales</taxon>
        <taxon>Convolvulaceae</taxon>
        <taxon>Cuscuteae</taxon>
        <taxon>Cuscuta</taxon>
        <taxon>Cuscuta subgen. Grammica</taxon>
        <taxon>Cuscuta sect. Cleistogrammica</taxon>
    </lineage>
</organism>
<dbReference type="AlphaFoldDB" id="A0A484KSC1"/>
<accession>A0A484KSC1</accession>
<protein>
    <submittedName>
        <fullName evidence="1">Uncharacterized protein</fullName>
    </submittedName>
</protein>
<reference evidence="1 2" key="1">
    <citation type="submission" date="2018-04" db="EMBL/GenBank/DDBJ databases">
        <authorList>
            <person name="Vogel A."/>
        </authorList>
    </citation>
    <scope>NUCLEOTIDE SEQUENCE [LARGE SCALE GENOMIC DNA]</scope>
</reference>
<name>A0A484KSC1_9ASTE</name>
<proteinExistence type="predicted"/>
<dbReference type="Proteomes" id="UP000595140">
    <property type="component" value="Unassembled WGS sequence"/>
</dbReference>
<sequence length="126" mass="14240">MFLSPPLPHPHHRRPYAVIDLFQILAENKGELGFPAPLGVSMTLVERVTLYCEDLVVNKLMGKLQEKNRVWIDPLDFRKGFRSDGSERGKDPQFFLSRGFLKTREIFLESAFIVATLLPVGSVVAA</sequence>
<evidence type="ECO:0000313" key="2">
    <source>
        <dbReference type="Proteomes" id="UP000595140"/>
    </source>
</evidence>
<dbReference type="EMBL" id="OOIL02000560">
    <property type="protein sequence ID" value="VFQ66864.1"/>
    <property type="molecule type" value="Genomic_DNA"/>
</dbReference>
<gene>
    <name evidence="1" type="ORF">CCAM_LOCUS8640</name>
</gene>
<evidence type="ECO:0000313" key="1">
    <source>
        <dbReference type="EMBL" id="VFQ66864.1"/>
    </source>
</evidence>
<keyword evidence="2" id="KW-1185">Reference proteome</keyword>